<dbReference type="RefSeq" id="WP_150932908.1">
    <property type="nucleotide sequence ID" value="NZ_VYTZ01000003.1"/>
</dbReference>
<dbReference type="EMBL" id="VYTZ01000003">
    <property type="protein sequence ID" value="KAA9379719.1"/>
    <property type="molecule type" value="Genomic_DNA"/>
</dbReference>
<proteinExistence type="predicted"/>
<protein>
    <submittedName>
        <fullName evidence="1">Uncharacterized protein</fullName>
    </submittedName>
</protein>
<evidence type="ECO:0000313" key="2">
    <source>
        <dbReference type="Proteomes" id="UP000327011"/>
    </source>
</evidence>
<sequence>MSPTPRPEPMTAARVLNNASEAAAHGRGVLPPDVTVRRQYEDLLALAGELLPRVTTPEKLLEAADDLHWRATRLAAMATLPGVPSFAEQEQMFDRDRLAAAARSVAAARQAGTPVTLDLLTAAYDMSDDLAARVLRGTGPGC</sequence>
<evidence type="ECO:0000313" key="1">
    <source>
        <dbReference type="EMBL" id="KAA9379719.1"/>
    </source>
</evidence>
<dbReference type="AlphaFoldDB" id="A0A5J5K8C8"/>
<dbReference type="Proteomes" id="UP000327011">
    <property type="component" value="Unassembled WGS sequence"/>
</dbReference>
<reference evidence="1 2" key="1">
    <citation type="submission" date="2019-09" db="EMBL/GenBank/DDBJ databases">
        <title>Screening of Novel Bioactive Compounds from Soil-Associated.</title>
        <authorList>
            <person name="Gong X."/>
        </authorList>
    </citation>
    <scope>NUCLEOTIDE SEQUENCE [LARGE SCALE GENOMIC DNA]</scope>
    <source>
        <strain evidence="1 2">Gxj-6</strain>
    </source>
</reference>
<accession>A0A5J5K8C8</accession>
<organism evidence="1 2">
    <name type="scientific">Microbispora cellulosiformans</name>
    <dbReference type="NCBI Taxonomy" id="2614688"/>
    <lineage>
        <taxon>Bacteria</taxon>
        <taxon>Bacillati</taxon>
        <taxon>Actinomycetota</taxon>
        <taxon>Actinomycetes</taxon>
        <taxon>Streptosporangiales</taxon>
        <taxon>Streptosporangiaceae</taxon>
        <taxon>Microbispora</taxon>
    </lineage>
</organism>
<comment type="caution">
    <text evidence="1">The sequence shown here is derived from an EMBL/GenBank/DDBJ whole genome shotgun (WGS) entry which is preliminary data.</text>
</comment>
<keyword evidence="2" id="KW-1185">Reference proteome</keyword>
<gene>
    <name evidence="1" type="ORF">F5972_08695</name>
</gene>
<name>A0A5J5K8C8_9ACTN</name>